<keyword evidence="12" id="KW-0732">Signal</keyword>
<feature type="binding site" evidence="11">
    <location>
        <position position="290"/>
    </location>
    <ligand>
        <name>Mg(2+)</name>
        <dbReference type="ChEBI" id="CHEBI:18420"/>
    </ligand>
</feature>
<protein>
    <recommendedName>
        <fullName evidence="2 10">FAD:protein FMN transferase</fullName>
        <ecNumber evidence="1 10">2.7.1.180</ecNumber>
    </recommendedName>
    <alternativeName>
        <fullName evidence="8 10">Flavin transferase</fullName>
    </alternativeName>
</protein>
<dbReference type="GO" id="GO:0046872">
    <property type="term" value="F:metal ion binding"/>
    <property type="evidence" value="ECO:0007669"/>
    <property type="project" value="UniProtKB-UniRule"/>
</dbReference>
<keyword evidence="12" id="KW-0472">Membrane</keyword>
<keyword evidence="3 10" id="KW-0285">Flavoprotein</keyword>
<dbReference type="SUPFAM" id="SSF143631">
    <property type="entry name" value="ApbE-like"/>
    <property type="match status" value="1"/>
</dbReference>
<dbReference type="Pfam" id="PF02424">
    <property type="entry name" value="ApbE"/>
    <property type="match status" value="1"/>
</dbReference>
<dbReference type="PANTHER" id="PTHR30040">
    <property type="entry name" value="THIAMINE BIOSYNTHESIS LIPOPROTEIN APBE"/>
    <property type="match status" value="1"/>
</dbReference>
<sequence length="335" mass="35947">MTTRRQVLFASSALSGTAALALLQGCWAEATDLGLRTVRRTWRAMGTEVTMVALHESRTAALRALDAAFAEVALVDELMSLYRPDSELSQLNRTGVVQHPHPHLVSVLERAQQLARRTAGAFDVTVQPLWRLYAEANDQGRLPDDAAIQAVRSRVDFRRLELTSSRLRLHGEGQAVTLNGIAQGFAADRALAALRAHGVRHALVNAGELGACGHNETGQDWTAGIRHPRRSDDYVSTARLDGRCMATSGDYATAFTPDLSSHHIFDPGTGRSPLAFSSVTVVAPAAVDADALSTAVFVLGLVKGSQLIQAWPRADALFVLKDGRVLATRGFPGAA</sequence>
<comment type="cofactor">
    <cofactor evidence="11">
        <name>Mg(2+)</name>
        <dbReference type="ChEBI" id="CHEBI:18420"/>
    </cofactor>
    <cofactor evidence="11">
        <name>Mn(2+)</name>
        <dbReference type="ChEBI" id="CHEBI:29035"/>
    </cofactor>
    <text evidence="11">Magnesium. Can also use manganese.</text>
</comment>
<evidence type="ECO:0000313" key="14">
    <source>
        <dbReference type="Proteomes" id="UP000070433"/>
    </source>
</evidence>
<comment type="similarity">
    <text evidence="10 12">Belongs to the ApbE family.</text>
</comment>
<dbReference type="GO" id="GO:0005886">
    <property type="term" value="C:plasma membrane"/>
    <property type="evidence" value="ECO:0007669"/>
    <property type="project" value="UniProtKB-SubCell"/>
</dbReference>
<evidence type="ECO:0000256" key="12">
    <source>
        <dbReference type="RuleBase" id="RU363002"/>
    </source>
</evidence>
<evidence type="ECO:0000256" key="11">
    <source>
        <dbReference type="PIRSR" id="PIRSR006268-2"/>
    </source>
</evidence>
<name>A0A127JQP5_9BURK</name>
<dbReference type="InterPro" id="IPR006311">
    <property type="entry name" value="TAT_signal"/>
</dbReference>
<keyword evidence="14" id="KW-1185">Reference proteome</keyword>
<dbReference type="Gene3D" id="3.10.520.10">
    <property type="entry name" value="ApbE-like domains"/>
    <property type="match status" value="1"/>
</dbReference>
<gene>
    <name evidence="13" type="ORF">UC35_04475</name>
</gene>
<feature type="binding site" evidence="11">
    <location>
        <position position="294"/>
    </location>
    <ligand>
        <name>Mg(2+)</name>
        <dbReference type="ChEBI" id="CHEBI:18420"/>
    </ligand>
</feature>
<keyword evidence="6 10" id="KW-0274">FAD</keyword>
<keyword evidence="12" id="KW-1003">Cell membrane</keyword>
<keyword evidence="7 10" id="KW-0460">Magnesium</keyword>
<dbReference type="EMBL" id="CP010951">
    <property type="protein sequence ID" value="AMO22286.1"/>
    <property type="molecule type" value="Genomic_DNA"/>
</dbReference>
<reference evidence="13 14" key="1">
    <citation type="journal article" date="2014" name="Int. J. Syst. Evol. Microbiol.">
        <title>Ramlibacter solisilvae sp. nov., isolated from forest soil, and emended description of the genus Ramlibacter.</title>
        <authorList>
            <person name="Lee H.J."/>
            <person name="Lee S.H."/>
            <person name="Lee S.S."/>
            <person name="Lee J.S."/>
            <person name="Kim Y."/>
            <person name="Kim S.C."/>
            <person name="Jeon C.O."/>
        </authorList>
    </citation>
    <scope>NUCLEOTIDE SEQUENCE [LARGE SCALE GENOMIC DNA]</scope>
    <source>
        <strain evidence="13 14">5-10</strain>
    </source>
</reference>
<dbReference type="PROSITE" id="PS51318">
    <property type="entry name" value="TAT"/>
    <property type="match status" value="1"/>
</dbReference>
<organism evidence="13 14">
    <name type="scientific">Ramlibacter tataouinensis</name>
    <dbReference type="NCBI Taxonomy" id="94132"/>
    <lineage>
        <taxon>Bacteria</taxon>
        <taxon>Pseudomonadati</taxon>
        <taxon>Pseudomonadota</taxon>
        <taxon>Betaproteobacteria</taxon>
        <taxon>Burkholderiales</taxon>
        <taxon>Comamonadaceae</taxon>
        <taxon>Ramlibacter</taxon>
    </lineage>
</organism>
<dbReference type="PATRIC" id="fig|94132.3.peg.896"/>
<dbReference type="OrthoDB" id="9778595at2"/>
<comment type="function">
    <text evidence="12">Flavin transferase that catalyzes the transfer of the FMN moiety of FAD and its covalent binding to the hydroxyl group of a threonine residue in a target flavoprotein.</text>
</comment>
<evidence type="ECO:0000256" key="5">
    <source>
        <dbReference type="ARBA" id="ARBA00022723"/>
    </source>
</evidence>
<keyword evidence="12" id="KW-0997">Cell inner membrane</keyword>
<dbReference type="PIRSF" id="PIRSF006268">
    <property type="entry name" value="ApbE"/>
    <property type="match status" value="1"/>
</dbReference>
<feature type="binding site" evidence="11">
    <location>
        <position position="180"/>
    </location>
    <ligand>
        <name>Mg(2+)</name>
        <dbReference type="ChEBI" id="CHEBI:18420"/>
    </ligand>
</feature>
<evidence type="ECO:0000256" key="2">
    <source>
        <dbReference type="ARBA" id="ARBA00016337"/>
    </source>
</evidence>
<comment type="catalytic activity">
    <reaction evidence="9 10 12">
        <text>L-threonyl-[protein] + FAD = FMN-L-threonyl-[protein] + AMP + H(+)</text>
        <dbReference type="Rhea" id="RHEA:36847"/>
        <dbReference type="Rhea" id="RHEA-COMP:11060"/>
        <dbReference type="Rhea" id="RHEA-COMP:11061"/>
        <dbReference type="ChEBI" id="CHEBI:15378"/>
        <dbReference type="ChEBI" id="CHEBI:30013"/>
        <dbReference type="ChEBI" id="CHEBI:57692"/>
        <dbReference type="ChEBI" id="CHEBI:74257"/>
        <dbReference type="ChEBI" id="CHEBI:456215"/>
        <dbReference type="EC" id="2.7.1.180"/>
    </reaction>
</comment>
<evidence type="ECO:0000256" key="8">
    <source>
        <dbReference type="ARBA" id="ARBA00031306"/>
    </source>
</evidence>
<feature type="signal peptide" evidence="12">
    <location>
        <begin position="1"/>
        <end position="21"/>
    </location>
</feature>
<dbReference type="InterPro" id="IPR003374">
    <property type="entry name" value="ApbE-like_sf"/>
</dbReference>
<evidence type="ECO:0000256" key="3">
    <source>
        <dbReference type="ARBA" id="ARBA00022630"/>
    </source>
</evidence>
<keyword evidence="4 10" id="KW-0808">Transferase</keyword>
<comment type="subcellular location">
    <subcellularLocation>
        <location evidence="12">Cell inner membrane</location>
        <topology evidence="12">Lipid-anchor</topology>
        <orientation evidence="12">Periplasmic side</orientation>
    </subcellularLocation>
</comment>
<accession>A0A127JQP5</accession>
<dbReference type="GO" id="GO:0016740">
    <property type="term" value="F:transferase activity"/>
    <property type="evidence" value="ECO:0007669"/>
    <property type="project" value="UniProtKB-UniRule"/>
</dbReference>
<evidence type="ECO:0000256" key="9">
    <source>
        <dbReference type="ARBA" id="ARBA00048540"/>
    </source>
</evidence>
<dbReference type="RefSeq" id="WP_145979328.1">
    <property type="nucleotide sequence ID" value="NZ_CP010951.1"/>
</dbReference>
<dbReference type="AlphaFoldDB" id="A0A127JQP5"/>
<feature type="chain" id="PRO_5007356367" description="FAD:protein FMN transferase" evidence="12">
    <location>
        <begin position="22"/>
        <end position="335"/>
    </location>
</feature>
<dbReference type="InterPro" id="IPR024932">
    <property type="entry name" value="ApbE"/>
</dbReference>
<dbReference type="PANTHER" id="PTHR30040:SF2">
    <property type="entry name" value="FAD:PROTEIN FMN TRANSFERASE"/>
    <property type="match status" value="1"/>
</dbReference>
<keyword evidence="5 10" id="KW-0479">Metal-binding</keyword>
<dbReference type="Proteomes" id="UP000070433">
    <property type="component" value="Chromosome"/>
</dbReference>
<evidence type="ECO:0000313" key="13">
    <source>
        <dbReference type="EMBL" id="AMO22286.1"/>
    </source>
</evidence>
<evidence type="ECO:0000256" key="7">
    <source>
        <dbReference type="ARBA" id="ARBA00022842"/>
    </source>
</evidence>
<dbReference type="EC" id="2.7.1.180" evidence="1 10"/>
<dbReference type="PROSITE" id="PS51257">
    <property type="entry name" value="PROKAR_LIPOPROTEIN"/>
    <property type="match status" value="1"/>
</dbReference>
<proteinExistence type="inferred from homology"/>
<evidence type="ECO:0000256" key="6">
    <source>
        <dbReference type="ARBA" id="ARBA00022827"/>
    </source>
</evidence>
<keyword evidence="12" id="KW-0449">Lipoprotein</keyword>
<evidence type="ECO:0000256" key="10">
    <source>
        <dbReference type="PIRNR" id="PIRNR006268"/>
    </source>
</evidence>
<evidence type="ECO:0000256" key="4">
    <source>
        <dbReference type="ARBA" id="ARBA00022679"/>
    </source>
</evidence>
<evidence type="ECO:0000256" key="1">
    <source>
        <dbReference type="ARBA" id="ARBA00011955"/>
    </source>
</evidence>